<name>A0AAD3HLT5_9CHLO</name>
<dbReference type="InterPro" id="IPR025661">
    <property type="entry name" value="Pept_asp_AS"/>
</dbReference>
<dbReference type="SUPFAM" id="SSF54001">
    <property type="entry name" value="Cysteine proteinases"/>
    <property type="match status" value="1"/>
</dbReference>
<dbReference type="InterPro" id="IPR000668">
    <property type="entry name" value="Peptidase_C1A_C"/>
</dbReference>
<gene>
    <name evidence="5" type="ORF">Agub_g6838</name>
</gene>
<keyword evidence="6" id="KW-1185">Reference proteome</keyword>
<organism evidence="5 6">
    <name type="scientific">Astrephomene gubernaculifera</name>
    <dbReference type="NCBI Taxonomy" id="47775"/>
    <lineage>
        <taxon>Eukaryota</taxon>
        <taxon>Viridiplantae</taxon>
        <taxon>Chlorophyta</taxon>
        <taxon>core chlorophytes</taxon>
        <taxon>Chlorophyceae</taxon>
        <taxon>CS clade</taxon>
        <taxon>Chlamydomonadales</taxon>
        <taxon>Astrephomenaceae</taxon>
        <taxon>Astrephomene</taxon>
    </lineage>
</organism>
<evidence type="ECO:0000313" key="6">
    <source>
        <dbReference type="Proteomes" id="UP001054857"/>
    </source>
</evidence>
<evidence type="ECO:0000313" key="5">
    <source>
        <dbReference type="EMBL" id="GFR45442.1"/>
    </source>
</evidence>
<dbReference type="PROSITE" id="PS00640">
    <property type="entry name" value="THIOL_PROTEASE_ASN"/>
    <property type="match status" value="1"/>
</dbReference>
<evidence type="ECO:0000256" key="2">
    <source>
        <dbReference type="SAM" id="MobiDB-lite"/>
    </source>
</evidence>
<dbReference type="PANTHER" id="PTHR12411">
    <property type="entry name" value="CYSTEINE PROTEASE FAMILY C1-RELATED"/>
    <property type="match status" value="1"/>
</dbReference>
<feature type="compositionally biased region" description="Pro residues" evidence="2">
    <location>
        <begin position="484"/>
        <end position="499"/>
    </location>
</feature>
<dbReference type="Proteomes" id="UP001054857">
    <property type="component" value="Unassembled WGS sequence"/>
</dbReference>
<sequence length="732" mass="78451">MTYCRHVTIHKATFLQRYTSRLVRLLYTCLGGVFYVVYNLHRTIRAKACPIQKSLTVPSSHVYRMPQGTLLLLLVSLAALGLVNSQVCPSVEGYTFYRLQEVPAAYVIRTLSPAGTPTDIAAACSKASTCNAFTTLGDLLVVPMAPAFVSMDTSSDPSLTACDGVYVAASRPFTGLRLPATVSLASLSKSGADTLRDMQATVTVARRVREKLGGKDVRAMRRSDIATAFKAAATPQAQASSTLGSYTYNDVVEAIAAPAWDSRNVVQGTKHKNYISAVKDQGSCGACVAFAVTAAAEAAVAAVKSMKNNTNDYSEQWLFFCNTLYSLNCTDGWTASGGVDALARMNIPYERNYPYLPDTESCTLQSRPEMRAGGTFEHINITDLTLAKQHIREYGSVMSYFTLYDDFFYWLPSSPPYAWDNVSAPAGSHMVTVVGYNDTGAYWIVKNSWGTEWGDNGYYLVAYDNRCGFMSGDGDNILGLTWTPPSPKSSPPPPSPRPPPPARICGDGICSGSETCSTCPGDCGACTVCGDGVCAGGETCVTCPRDCGTRQRDGSRTCCGDGKCASKYENSTSCPADCPANTCKRNGVCDYAGGERCYNAATKTGCLDCGICPPNKYNNHYCGDGKCNRKRFYSESCYTCPQDCGTCRRSSDSSTSYCGDGLCNGRETKDSCARDCSPSRFPRVPPGTTYADEKRMMNGNNGTAAAGNVNGTINGSSGNGNGSSRRLLVDRA</sequence>
<keyword evidence="3" id="KW-0812">Transmembrane</keyword>
<dbReference type="GO" id="GO:0008234">
    <property type="term" value="F:cysteine-type peptidase activity"/>
    <property type="evidence" value="ECO:0007669"/>
    <property type="project" value="InterPro"/>
</dbReference>
<feature type="domain" description="Peptidase C1A papain C-terminal" evidence="4">
    <location>
        <begin position="256"/>
        <end position="478"/>
    </location>
</feature>
<feature type="region of interest" description="Disordered" evidence="2">
    <location>
        <begin position="687"/>
        <end position="732"/>
    </location>
</feature>
<comment type="similarity">
    <text evidence="1">Belongs to the peptidase C1 family.</text>
</comment>
<comment type="caution">
    <text evidence="5">The sequence shown here is derived from an EMBL/GenBank/DDBJ whole genome shotgun (WGS) entry which is preliminary data.</text>
</comment>
<evidence type="ECO:0000259" key="4">
    <source>
        <dbReference type="SMART" id="SM00645"/>
    </source>
</evidence>
<dbReference type="InterPro" id="IPR013128">
    <property type="entry name" value="Peptidase_C1A"/>
</dbReference>
<reference evidence="5 6" key="1">
    <citation type="journal article" date="2021" name="Sci. Rep.">
        <title>Genome sequencing of the multicellular alga Astrephomene provides insights into convergent evolution of germ-soma differentiation.</title>
        <authorList>
            <person name="Yamashita S."/>
            <person name="Yamamoto K."/>
            <person name="Matsuzaki R."/>
            <person name="Suzuki S."/>
            <person name="Yamaguchi H."/>
            <person name="Hirooka S."/>
            <person name="Minakuchi Y."/>
            <person name="Miyagishima S."/>
            <person name="Kawachi M."/>
            <person name="Toyoda A."/>
            <person name="Nozaki H."/>
        </authorList>
    </citation>
    <scope>NUCLEOTIDE SEQUENCE [LARGE SCALE GENOMIC DNA]</scope>
    <source>
        <strain evidence="5 6">NIES-4017</strain>
    </source>
</reference>
<evidence type="ECO:0000256" key="3">
    <source>
        <dbReference type="SAM" id="Phobius"/>
    </source>
</evidence>
<proteinExistence type="inferred from homology"/>
<keyword evidence="3" id="KW-0472">Membrane</keyword>
<keyword evidence="3" id="KW-1133">Transmembrane helix</keyword>
<dbReference type="AlphaFoldDB" id="A0AAD3HLT5"/>
<dbReference type="InterPro" id="IPR038765">
    <property type="entry name" value="Papain-like_cys_pep_sf"/>
</dbReference>
<accession>A0AAD3HLT5</accession>
<feature type="compositionally biased region" description="Low complexity" evidence="2">
    <location>
        <begin position="698"/>
        <end position="716"/>
    </location>
</feature>
<dbReference type="EMBL" id="BMAR01000010">
    <property type="protein sequence ID" value="GFR45442.1"/>
    <property type="molecule type" value="Genomic_DNA"/>
</dbReference>
<feature type="transmembrane region" description="Helical" evidence="3">
    <location>
        <begin position="22"/>
        <end position="41"/>
    </location>
</feature>
<dbReference type="Pfam" id="PF00112">
    <property type="entry name" value="Peptidase_C1"/>
    <property type="match status" value="1"/>
</dbReference>
<evidence type="ECO:0000256" key="1">
    <source>
        <dbReference type="ARBA" id="ARBA00008455"/>
    </source>
</evidence>
<dbReference type="GO" id="GO:0006508">
    <property type="term" value="P:proteolysis"/>
    <property type="evidence" value="ECO:0007669"/>
    <property type="project" value="InterPro"/>
</dbReference>
<dbReference type="Gene3D" id="3.90.70.10">
    <property type="entry name" value="Cysteine proteinases"/>
    <property type="match status" value="1"/>
</dbReference>
<protein>
    <recommendedName>
        <fullName evidence="4">Peptidase C1A papain C-terminal domain-containing protein</fullName>
    </recommendedName>
</protein>
<feature type="region of interest" description="Disordered" evidence="2">
    <location>
        <begin position="480"/>
        <end position="499"/>
    </location>
</feature>
<dbReference type="SMART" id="SM00645">
    <property type="entry name" value="Pept_C1"/>
    <property type="match status" value="1"/>
</dbReference>